<sequence length="277" mass="30852">MGARGVPWSTRGSRRRRENCQKRRRDGRGRQGTGERETSASTAPSANRRERQPRLDGRGSVACPVDRLRRGPAGGQRSSSWTDAVPAQEERPGYGATMRRDRPRKAKTRQRANCRTRLYGFRDVWTEATVSGRRTCYFLEFCDRAPVSNQSVGMHARRPAPVTDAGGTSLTEANARGPGPAHSLSNSVLPEHSAPTSPIPLPKSPLGGFLRESDTVRAAYYCHLPAWRSRGTQRNGRRAGLAVTRSVKYGDSLTRFAYTGLRCRLWPELRGNYIENE</sequence>
<comment type="caution">
    <text evidence="2">The sequence shown here is derived from an EMBL/GenBank/DDBJ whole genome shotgun (WGS) entry which is preliminary data.</text>
</comment>
<organism evidence="2 3">
    <name type="scientific">Cupriavidus respiraculi</name>
    <dbReference type="NCBI Taxonomy" id="195930"/>
    <lineage>
        <taxon>Bacteria</taxon>
        <taxon>Pseudomonadati</taxon>
        <taxon>Pseudomonadota</taxon>
        <taxon>Betaproteobacteria</taxon>
        <taxon>Burkholderiales</taxon>
        <taxon>Burkholderiaceae</taxon>
        <taxon>Cupriavidus</taxon>
    </lineage>
</organism>
<name>A0ABN7Z5W1_9BURK</name>
<feature type="region of interest" description="Disordered" evidence="1">
    <location>
        <begin position="153"/>
        <end position="201"/>
    </location>
</feature>
<evidence type="ECO:0000313" key="2">
    <source>
        <dbReference type="EMBL" id="CAG9181359.1"/>
    </source>
</evidence>
<protein>
    <submittedName>
        <fullName evidence="2">Uncharacterized protein</fullName>
    </submittedName>
</protein>
<keyword evidence="3" id="KW-1185">Reference proteome</keyword>
<reference evidence="2 3" key="1">
    <citation type="submission" date="2021-08" db="EMBL/GenBank/DDBJ databases">
        <authorList>
            <person name="Peeters C."/>
        </authorList>
    </citation>
    <scope>NUCLEOTIDE SEQUENCE [LARGE SCALE GENOMIC DNA]</scope>
    <source>
        <strain evidence="2 3">LMG 21510</strain>
    </source>
</reference>
<dbReference type="Proteomes" id="UP000721236">
    <property type="component" value="Unassembled WGS sequence"/>
</dbReference>
<feature type="region of interest" description="Disordered" evidence="1">
    <location>
        <begin position="1"/>
        <end position="110"/>
    </location>
</feature>
<evidence type="ECO:0000313" key="3">
    <source>
        <dbReference type="Proteomes" id="UP000721236"/>
    </source>
</evidence>
<evidence type="ECO:0000256" key="1">
    <source>
        <dbReference type="SAM" id="MobiDB-lite"/>
    </source>
</evidence>
<feature type="compositionally biased region" description="Basic and acidic residues" evidence="1">
    <location>
        <begin position="47"/>
        <end position="57"/>
    </location>
</feature>
<feature type="compositionally biased region" description="Basic residues" evidence="1">
    <location>
        <begin position="12"/>
        <end position="27"/>
    </location>
</feature>
<gene>
    <name evidence="2" type="ORF">LMG21510_04274</name>
</gene>
<feature type="compositionally biased region" description="Basic residues" evidence="1">
    <location>
        <begin position="101"/>
        <end position="110"/>
    </location>
</feature>
<proteinExistence type="predicted"/>
<dbReference type="EMBL" id="CAJZAH010000006">
    <property type="protein sequence ID" value="CAG9181359.1"/>
    <property type="molecule type" value="Genomic_DNA"/>
</dbReference>
<accession>A0ABN7Z5W1</accession>